<protein>
    <submittedName>
        <fullName evidence="1">Uncharacterized protein</fullName>
    </submittedName>
</protein>
<evidence type="ECO:0000313" key="2">
    <source>
        <dbReference type="Proteomes" id="UP000799437"/>
    </source>
</evidence>
<organism evidence="1 2">
    <name type="scientific">Pseudovirgaria hyperparasitica</name>
    <dbReference type="NCBI Taxonomy" id="470096"/>
    <lineage>
        <taxon>Eukaryota</taxon>
        <taxon>Fungi</taxon>
        <taxon>Dikarya</taxon>
        <taxon>Ascomycota</taxon>
        <taxon>Pezizomycotina</taxon>
        <taxon>Dothideomycetes</taxon>
        <taxon>Dothideomycetes incertae sedis</taxon>
        <taxon>Acrospermales</taxon>
        <taxon>Acrospermaceae</taxon>
        <taxon>Pseudovirgaria</taxon>
    </lineage>
</organism>
<gene>
    <name evidence="1" type="ORF">EJ05DRAFT_137750</name>
</gene>
<evidence type="ECO:0000313" key="1">
    <source>
        <dbReference type="EMBL" id="KAF2754909.1"/>
    </source>
</evidence>
<dbReference type="EMBL" id="ML996579">
    <property type="protein sequence ID" value="KAF2754909.1"/>
    <property type="molecule type" value="Genomic_DNA"/>
</dbReference>
<dbReference type="GeneID" id="54480254"/>
<dbReference type="Proteomes" id="UP000799437">
    <property type="component" value="Unassembled WGS sequence"/>
</dbReference>
<dbReference type="AlphaFoldDB" id="A0A6A6VYH5"/>
<keyword evidence="2" id="KW-1185">Reference proteome</keyword>
<reference evidence="1" key="1">
    <citation type="journal article" date="2020" name="Stud. Mycol.">
        <title>101 Dothideomycetes genomes: a test case for predicting lifestyles and emergence of pathogens.</title>
        <authorList>
            <person name="Haridas S."/>
            <person name="Albert R."/>
            <person name="Binder M."/>
            <person name="Bloem J."/>
            <person name="Labutti K."/>
            <person name="Salamov A."/>
            <person name="Andreopoulos B."/>
            <person name="Baker S."/>
            <person name="Barry K."/>
            <person name="Bills G."/>
            <person name="Bluhm B."/>
            <person name="Cannon C."/>
            <person name="Castanera R."/>
            <person name="Culley D."/>
            <person name="Daum C."/>
            <person name="Ezra D."/>
            <person name="Gonzalez J."/>
            <person name="Henrissat B."/>
            <person name="Kuo A."/>
            <person name="Liang C."/>
            <person name="Lipzen A."/>
            <person name="Lutzoni F."/>
            <person name="Magnuson J."/>
            <person name="Mondo S."/>
            <person name="Nolan M."/>
            <person name="Ohm R."/>
            <person name="Pangilinan J."/>
            <person name="Park H.-J."/>
            <person name="Ramirez L."/>
            <person name="Alfaro M."/>
            <person name="Sun H."/>
            <person name="Tritt A."/>
            <person name="Yoshinaga Y."/>
            <person name="Zwiers L.-H."/>
            <person name="Turgeon B."/>
            <person name="Goodwin S."/>
            <person name="Spatafora J."/>
            <person name="Crous P."/>
            <person name="Grigoriev I."/>
        </authorList>
    </citation>
    <scope>NUCLEOTIDE SEQUENCE</scope>
    <source>
        <strain evidence="1">CBS 121739</strain>
    </source>
</reference>
<proteinExistence type="predicted"/>
<accession>A0A6A6VYH5</accession>
<sequence>MSPPLVPSQASSRPSGPSCSISTMLWPHSCLFPNLLLPFLPFAAHCALSLAPFLSLSLPVLLMHSSIHLFIYSFIHPSIHPSFHSSLKAYRQAVSDSRTSRACRGISTRHASVLQLLITVLPSSIAICRHQLDKILNTLPLSAYTALSSLLESLREPASLQLHLFFTRLV</sequence>
<dbReference type="RefSeq" id="XP_033597360.1">
    <property type="nucleotide sequence ID" value="XM_033739200.1"/>
</dbReference>
<name>A0A6A6VYH5_9PEZI</name>